<dbReference type="RefSeq" id="WP_179483478.1">
    <property type="nucleotide sequence ID" value="NZ_JACCFW010000001.1"/>
</dbReference>
<dbReference type="SUPFAM" id="SSF53474">
    <property type="entry name" value="alpha/beta-Hydrolases"/>
    <property type="match status" value="1"/>
</dbReference>
<sequence length="324" mass="33032">MTRRRIGQACAGVALVGGFCVAQTAPAQAAAPDYPVGGSASGYASWVSTPDANPPGVNVPCTPSAAHPRPVVLLEGTTSRITHSFARIGPLLADQGYCVYGLNYGDTQLTASTGGVIGAMGDIPTSARQVSGFVDKVLAQTGAAKVDIVGWSQGGGPLPRYYLQNLGGASKVDSLVGLAPSNYGTSFFGVLSLIGAVQNATGVDFLSASGAPAFDQQLNTSPFTKALNAHGDTVPGVHYTVIETRLDDVVTPYTNAFLKGPGATNIVLQQQCPLDGTDHLGIIYDNNAIQDVLNALGPRVPNFKPSCQAALPLVGTPGLGGLPG</sequence>
<dbReference type="GO" id="GO:0016042">
    <property type="term" value="P:lipid catabolic process"/>
    <property type="evidence" value="ECO:0007669"/>
    <property type="project" value="InterPro"/>
</dbReference>
<evidence type="ECO:0000256" key="1">
    <source>
        <dbReference type="SAM" id="SignalP"/>
    </source>
</evidence>
<name>A0A853DKF6_9MICO</name>
<dbReference type="PANTHER" id="PTHR32015:SF1">
    <property type="entry name" value="LIPASE"/>
    <property type="match status" value="1"/>
</dbReference>
<feature type="chain" id="PRO_5033039288" evidence="1">
    <location>
        <begin position="30"/>
        <end position="324"/>
    </location>
</feature>
<gene>
    <name evidence="2" type="ORF">HNR15_003382</name>
</gene>
<reference evidence="2 3" key="1">
    <citation type="submission" date="2020-07" db="EMBL/GenBank/DDBJ databases">
        <title>Sequencing the genomes of 1000 actinobacteria strains.</title>
        <authorList>
            <person name="Klenk H.-P."/>
        </authorList>
    </citation>
    <scope>NUCLEOTIDE SEQUENCE [LARGE SCALE GENOMIC DNA]</scope>
    <source>
        <strain evidence="2 3">DSM 29531</strain>
    </source>
</reference>
<dbReference type="PANTHER" id="PTHR32015">
    <property type="entry name" value="FASTING INDUCED LIPASE"/>
    <property type="match status" value="1"/>
</dbReference>
<dbReference type="GO" id="GO:0016298">
    <property type="term" value="F:lipase activity"/>
    <property type="evidence" value="ECO:0007669"/>
    <property type="project" value="TreeGrafter"/>
</dbReference>
<dbReference type="Pfam" id="PF01674">
    <property type="entry name" value="Lipase_2"/>
    <property type="match status" value="1"/>
</dbReference>
<keyword evidence="1" id="KW-0732">Signal</keyword>
<evidence type="ECO:0000313" key="3">
    <source>
        <dbReference type="Proteomes" id="UP000571817"/>
    </source>
</evidence>
<dbReference type="EMBL" id="JACCFW010000001">
    <property type="protein sequence ID" value="NYJ76419.1"/>
    <property type="molecule type" value="Genomic_DNA"/>
</dbReference>
<dbReference type="Proteomes" id="UP000571817">
    <property type="component" value="Unassembled WGS sequence"/>
</dbReference>
<dbReference type="AlphaFoldDB" id="A0A853DKF6"/>
<proteinExistence type="predicted"/>
<dbReference type="InterPro" id="IPR002918">
    <property type="entry name" value="Lipase_EstA/Esterase_EstB"/>
</dbReference>
<dbReference type="Gene3D" id="3.40.50.1820">
    <property type="entry name" value="alpha/beta hydrolase"/>
    <property type="match status" value="1"/>
</dbReference>
<keyword evidence="2" id="KW-0378">Hydrolase</keyword>
<protein>
    <submittedName>
        <fullName evidence="2">Triacylglycerol esterase/lipase EstA (Alpha/beta hydrolase family)</fullName>
    </submittedName>
</protein>
<feature type="signal peptide" evidence="1">
    <location>
        <begin position="1"/>
        <end position="29"/>
    </location>
</feature>
<keyword evidence="3" id="KW-1185">Reference proteome</keyword>
<comment type="caution">
    <text evidence="2">The sequence shown here is derived from an EMBL/GenBank/DDBJ whole genome shotgun (WGS) entry which is preliminary data.</text>
</comment>
<organism evidence="2 3">
    <name type="scientific">Allobranchiibius huperziae</name>
    <dbReference type="NCBI Taxonomy" id="1874116"/>
    <lineage>
        <taxon>Bacteria</taxon>
        <taxon>Bacillati</taxon>
        <taxon>Actinomycetota</taxon>
        <taxon>Actinomycetes</taxon>
        <taxon>Micrococcales</taxon>
        <taxon>Dermacoccaceae</taxon>
        <taxon>Allobranchiibius</taxon>
    </lineage>
</organism>
<evidence type="ECO:0000313" key="2">
    <source>
        <dbReference type="EMBL" id="NYJ76419.1"/>
    </source>
</evidence>
<dbReference type="InterPro" id="IPR029058">
    <property type="entry name" value="AB_hydrolase_fold"/>
</dbReference>
<accession>A0A853DKF6</accession>